<evidence type="ECO:0000256" key="3">
    <source>
        <dbReference type="ARBA" id="ARBA00023125"/>
    </source>
</evidence>
<keyword evidence="3" id="KW-0238">DNA-binding</keyword>
<evidence type="ECO:0000256" key="1">
    <source>
        <dbReference type="ARBA" id="ARBA00004123"/>
    </source>
</evidence>
<dbReference type="GO" id="GO:0005634">
    <property type="term" value="C:nucleus"/>
    <property type="evidence" value="ECO:0007669"/>
    <property type="project" value="UniProtKB-SubCell"/>
</dbReference>
<evidence type="ECO:0000256" key="2">
    <source>
        <dbReference type="ARBA" id="ARBA00023015"/>
    </source>
</evidence>
<dbReference type="SUPFAM" id="SSF101936">
    <property type="entry name" value="DNA-binding pseudobarrel domain"/>
    <property type="match status" value="2"/>
</dbReference>
<dbReference type="InterPro" id="IPR015300">
    <property type="entry name" value="DNA-bd_pseudobarrel_sf"/>
</dbReference>
<proteinExistence type="evidence at transcript level"/>
<dbReference type="EMBL" id="MK414314">
    <property type="protein sequence ID" value="QDX18326.1"/>
    <property type="molecule type" value="mRNA"/>
</dbReference>
<comment type="subcellular location">
    <subcellularLocation>
        <location evidence="1">Nucleus</location>
    </subcellularLocation>
</comment>
<dbReference type="PANTHER" id="PTHR31391:SF106">
    <property type="entry name" value="B3 DOMAIN-CONTAINING PROTEIN OS01G0723500"/>
    <property type="match status" value="1"/>
</dbReference>
<dbReference type="GO" id="GO:0003677">
    <property type="term" value="F:DNA binding"/>
    <property type="evidence" value="ECO:0007669"/>
    <property type="project" value="UniProtKB-KW"/>
</dbReference>
<dbReference type="PROSITE" id="PS50863">
    <property type="entry name" value="B3"/>
    <property type="match status" value="2"/>
</dbReference>
<accession>A0A5B8HAI3</accession>
<dbReference type="InterPro" id="IPR044837">
    <property type="entry name" value="REM16-like"/>
</dbReference>
<evidence type="ECO:0000256" key="5">
    <source>
        <dbReference type="ARBA" id="ARBA00023242"/>
    </source>
</evidence>
<sequence length="368" mass="42492">MDEECRYCEKWKEQCRKFEEHFYWGHVNPRRMHFSKSMTGDFSKCMIIPKKFIEHFNGELLETVELKLPSGDIWHVELKKTKDGVVLDCGWKTFVEAHGIQENDTLVFKYDGCSSFLVLMFEQSGCEKAASHCAKKGDPMDNLCAITSVKRARHSSNINSYRHTKEAQPIIVHHKNSRPNGSAEENHGRVRKNSRRTNRRKNLLVGSKKKKDAKEEEKCIVKAIEIPTNEVSLDKLCSPNIFIVSRKAGVSDVEKNKLLSFAGSIQTDKPSFVSIMVPCSIYKRFYMTIPIAFAIEYLPRTSNRTILQVPDKERIWPVHCLVQARSVGFTSGWKDFVHDNHLKIGDICFFELLEIQKDILMTVYINRI</sequence>
<feature type="region of interest" description="Disordered" evidence="6">
    <location>
        <begin position="175"/>
        <end position="209"/>
    </location>
</feature>
<feature type="domain" description="TF-B3" evidence="7">
    <location>
        <begin position="31"/>
        <end position="124"/>
    </location>
</feature>
<protein>
    <submittedName>
        <fullName evidence="8">B3 domain-containing protein Os03g0620400-like isoform X1</fullName>
    </submittedName>
</protein>
<dbReference type="SMART" id="SM01019">
    <property type="entry name" value="B3"/>
    <property type="match status" value="2"/>
</dbReference>
<feature type="domain" description="TF-B3" evidence="7">
    <location>
        <begin position="272"/>
        <end position="368"/>
    </location>
</feature>
<reference evidence="8" key="1">
    <citation type="journal article" date="2015" name="PLoS ONE">
        <title>Transcriptome Characterization of Cymbidium sinense 'Dharma' Using 454 Pyrosequencing and Its Application in the Identification of Genes Associated with Leaf Color Variation.</title>
        <authorList>
            <person name="Zhu G."/>
            <person name="Yang F."/>
            <person name="Shi S."/>
            <person name="Li D."/>
            <person name="Wang Z."/>
            <person name="Liu H."/>
            <person name="Huang D."/>
            <person name="Wang C."/>
        </authorList>
    </citation>
    <scope>NUCLEOTIDE SEQUENCE</scope>
</reference>
<dbReference type="AlphaFoldDB" id="A0A5B8HAI3"/>
<evidence type="ECO:0000256" key="4">
    <source>
        <dbReference type="ARBA" id="ARBA00023163"/>
    </source>
</evidence>
<keyword evidence="5" id="KW-0539">Nucleus</keyword>
<dbReference type="CDD" id="cd10017">
    <property type="entry name" value="B3_DNA"/>
    <property type="match status" value="2"/>
</dbReference>
<dbReference type="PANTHER" id="PTHR31391">
    <property type="entry name" value="B3 DOMAIN-CONTAINING PROTEIN OS11G0197600-RELATED"/>
    <property type="match status" value="1"/>
</dbReference>
<dbReference type="InterPro" id="IPR003340">
    <property type="entry name" value="B3_DNA-bd"/>
</dbReference>
<dbReference type="Pfam" id="PF02362">
    <property type="entry name" value="B3"/>
    <property type="match status" value="2"/>
</dbReference>
<dbReference type="Gene3D" id="2.40.330.10">
    <property type="entry name" value="DNA-binding pseudobarrel domain"/>
    <property type="match status" value="2"/>
</dbReference>
<name>A0A5B8HAI3_9ASPA</name>
<keyword evidence="2" id="KW-0805">Transcription regulation</keyword>
<evidence type="ECO:0000313" key="8">
    <source>
        <dbReference type="EMBL" id="QDX18326.1"/>
    </source>
</evidence>
<feature type="compositionally biased region" description="Basic residues" evidence="6">
    <location>
        <begin position="189"/>
        <end position="209"/>
    </location>
</feature>
<evidence type="ECO:0000256" key="6">
    <source>
        <dbReference type="SAM" id="MobiDB-lite"/>
    </source>
</evidence>
<organism evidence="8">
    <name type="scientific">Cymbidium sinense</name>
    <dbReference type="NCBI Taxonomy" id="112615"/>
    <lineage>
        <taxon>Eukaryota</taxon>
        <taxon>Viridiplantae</taxon>
        <taxon>Streptophyta</taxon>
        <taxon>Embryophyta</taxon>
        <taxon>Tracheophyta</taxon>
        <taxon>Spermatophyta</taxon>
        <taxon>Magnoliopsida</taxon>
        <taxon>Liliopsida</taxon>
        <taxon>Asparagales</taxon>
        <taxon>Orchidaceae</taxon>
        <taxon>Epidendroideae</taxon>
        <taxon>Cymbidieae</taxon>
        <taxon>Cymbidiinae</taxon>
        <taxon>Cymbidium</taxon>
    </lineage>
</organism>
<evidence type="ECO:0000259" key="7">
    <source>
        <dbReference type="PROSITE" id="PS50863"/>
    </source>
</evidence>
<keyword evidence="4" id="KW-0804">Transcription</keyword>